<comment type="similarity">
    <text evidence="2">Belongs to the PDCD4 family.</text>
</comment>
<dbReference type="InterPro" id="IPR039778">
    <property type="entry name" value="PDCD4"/>
</dbReference>
<reference evidence="8 9" key="1">
    <citation type="submission" date="2024-04" db="EMBL/GenBank/DDBJ databases">
        <authorList>
            <person name="Rising A."/>
            <person name="Reimegard J."/>
            <person name="Sonavane S."/>
            <person name="Akerstrom W."/>
            <person name="Nylinder S."/>
            <person name="Hedman E."/>
            <person name="Kallberg Y."/>
        </authorList>
    </citation>
    <scope>NUCLEOTIDE SEQUENCE [LARGE SCALE GENOMIC DNA]</scope>
</reference>
<accession>A0AAV2A689</accession>
<dbReference type="SUPFAM" id="SSF48371">
    <property type="entry name" value="ARM repeat"/>
    <property type="match status" value="2"/>
</dbReference>
<dbReference type="InterPro" id="IPR003891">
    <property type="entry name" value="Initiation_fac_eIF4g_MI"/>
</dbReference>
<comment type="caution">
    <text evidence="8">The sequence shown here is derived from an EMBL/GenBank/DDBJ whole genome shotgun (WGS) entry which is preliminary data.</text>
</comment>
<dbReference type="GO" id="GO:0005829">
    <property type="term" value="C:cytosol"/>
    <property type="evidence" value="ECO:0007669"/>
    <property type="project" value="TreeGrafter"/>
</dbReference>
<keyword evidence="6" id="KW-0539">Nucleus</keyword>
<dbReference type="AlphaFoldDB" id="A0AAV2A689"/>
<dbReference type="EMBL" id="CAXIEN010000119">
    <property type="protein sequence ID" value="CAL1279197.1"/>
    <property type="molecule type" value="Genomic_DNA"/>
</dbReference>
<protein>
    <recommendedName>
        <fullName evidence="3">Programmed cell death protein 4</fullName>
    </recommendedName>
</protein>
<evidence type="ECO:0000256" key="3">
    <source>
        <dbReference type="ARBA" id="ARBA00014414"/>
    </source>
</evidence>
<dbReference type="PROSITE" id="PS51366">
    <property type="entry name" value="MI"/>
    <property type="match status" value="2"/>
</dbReference>
<evidence type="ECO:0000256" key="5">
    <source>
        <dbReference type="ARBA" id="ARBA00022737"/>
    </source>
</evidence>
<evidence type="ECO:0000313" key="9">
    <source>
        <dbReference type="Proteomes" id="UP001497382"/>
    </source>
</evidence>
<dbReference type="GO" id="GO:0005634">
    <property type="term" value="C:nucleus"/>
    <property type="evidence" value="ECO:0007669"/>
    <property type="project" value="TreeGrafter"/>
</dbReference>
<dbReference type="Pfam" id="PF02847">
    <property type="entry name" value="MA3"/>
    <property type="match status" value="2"/>
</dbReference>
<evidence type="ECO:0000256" key="6">
    <source>
        <dbReference type="ARBA" id="ARBA00023242"/>
    </source>
</evidence>
<evidence type="ECO:0000313" key="8">
    <source>
        <dbReference type="EMBL" id="CAL1279197.1"/>
    </source>
</evidence>
<evidence type="ECO:0000256" key="1">
    <source>
        <dbReference type="ARBA" id="ARBA00004496"/>
    </source>
</evidence>
<keyword evidence="5" id="KW-0677">Repeat</keyword>
<dbReference type="FunFam" id="1.25.40.180:FF:000009">
    <property type="entry name" value="programmed cell death protein 4"/>
    <property type="match status" value="1"/>
</dbReference>
<dbReference type="GO" id="GO:0045892">
    <property type="term" value="P:negative regulation of DNA-templated transcription"/>
    <property type="evidence" value="ECO:0007669"/>
    <property type="project" value="InterPro"/>
</dbReference>
<comment type="subcellular location">
    <subcellularLocation>
        <location evidence="1">Cytoplasm</location>
    </subcellularLocation>
</comment>
<dbReference type="Gene3D" id="1.25.40.180">
    <property type="match status" value="2"/>
</dbReference>
<name>A0AAV2A689_9ARAC</name>
<evidence type="ECO:0000256" key="2">
    <source>
        <dbReference type="ARBA" id="ARBA00005497"/>
    </source>
</evidence>
<dbReference type="PANTHER" id="PTHR12626">
    <property type="entry name" value="PROGRAMMED CELL DEATH 4"/>
    <property type="match status" value="1"/>
</dbReference>
<proteinExistence type="inferred from homology"/>
<feature type="domain" description="MI" evidence="7">
    <location>
        <begin position="124"/>
        <end position="247"/>
    </location>
</feature>
<gene>
    <name evidence="8" type="ORF">LARSCL_LOCUS10210</name>
</gene>
<dbReference type="FunFam" id="1.25.40.180:FF:000008">
    <property type="entry name" value="Programmed cell death protein 4"/>
    <property type="match status" value="1"/>
</dbReference>
<keyword evidence="4" id="KW-0963">Cytoplasm</keyword>
<dbReference type="Proteomes" id="UP001497382">
    <property type="component" value="Unassembled WGS sequence"/>
</dbReference>
<evidence type="ECO:0000256" key="4">
    <source>
        <dbReference type="ARBA" id="ARBA00022490"/>
    </source>
</evidence>
<evidence type="ECO:0000259" key="7">
    <source>
        <dbReference type="PROSITE" id="PS51366"/>
    </source>
</evidence>
<sequence length="265" mass="29580">MAVSLAMERKPSHCEMTSVLLSDMYGQILLQEDIATGFDQLLINLPDLVLDTPDAATVLGNFIARAIADDCLPPKFVHNYKGKVECEHARAALEHADALLSMKHGLVRLDNVWGVGGGMRPVKYLINQMHLLLKEYLCSGDSVEACRCIQELEVPHFHHELVYEALIMVIEDIRESSMDLMCSLFKVLASSVIVTPDQMTRGFFRVYDEMPDICIDVPPAYSVLEKFVAKCDKAGFLTEEIVKKLPSRGRKRFVSEGDGGAVKTY</sequence>
<dbReference type="PANTHER" id="PTHR12626:SF0">
    <property type="entry name" value="PROGRAMMED CELL DEATH PROTEIN 4"/>
    <property type="match status" value="1"/>
</dbReference>
<dbReference type="SMART" id="SM00544">
    <property type="entry name" value="MA3"/>
    <property type="match status" value="2"/>
</dbReference>
<organism evidence="8 9">
    <name type="scientific">Larinioides sclopetarius</name>
    <dbReference type="NCBI Taxonomy" id="280406"/>
    <lineage>
        <taxon>Eukaryota</taxon>
        <taxon>Metazoa</taxon>
        <taxon>Ecdysozoa</taxon>
        <taxon>Arthropoda</taxon>
        <taxon>Chelicerata</taxon>
        <taxon>Arachnida</taxon>
        <taxon>Araneae</taxon>
        <taxon>Araneomorphae</taxon>
        <taxon>Entelegynae</taxon>
        <taxon>Araneoidea</taxon>
        <taxon>Araneidae</taxon>
        <taxon>Larinioides</taxon>
    </lineage>
</organism>
<dbReference type="InterPro" id="IPR016024">
    <property type="entry name" value="ARM-type_fold"/>
</dbReference>
<keyword evidence="9" id="KW-1185">Reference proteome</keyword>
<feature type="domain" description="MI" evidence="7">
    <location>
        <begin position="1"/>
        <end position="82"/>
    </location>
</feature>